<name>A0ABD6E963_9BILA</name>
<keyword evidence="2" id="KW-0732">Signal</keyword>
<proteinExistence type="predicted"/>
<sequence length="100" mass="11331">MWPTCSVLVITILMSTSLIREADLHSSKRCPPPRFWCRIEDELCCCHIVITHFIAVCGKTPRFLGKENVTSPSSVEEPQTSRSQQVSTSAPLEDLRIMRK</sequence>
<feature type="signal peptide" evidence="2">
    <location>
        <begin position="1"/>
        <end position="22"/>
    </location>
</feature>
<accession>A0ABD6E963</accession>
<feature type="region of interest" description="Disordered" evidence="1">
    <location>
        <begin position="68"/>
        <end position="100"/>
    </location>
</feature>
<evidence type="ECO:0000256" key="1">
    <source>
        <dbReference type="SAM" id="MobiDB-lite"/>
    </source>
</evidence>
<feature type="chain" id="PRO_5044766975" description="Secreted protein" evidence="2">
    <location>
        <begin position="23"/>
        <end position="100"/>
    </location>
</feature>
<evidence type="ECO:0000313" key="4">
    <source>
        <dbReference type="Proteomes" id="UP001608902"/>
    </source>
</evidence>
<keyword evidence="4" id="KW-1185">Reference proteome</keyword>
<gene>
    <name evidence="3" type="ORF">AB6A40_002870</name>
</gene>
<evidence type="ECO:0008006" key="5">
    <source>
        <dbReference type="Google" id="ProtNLM"/>
    </source>
</evidence>
<organism evidence="3 4">
    <name type="scientific">Gnathostoma spinigerum</name>
    <dbReference type="NCBI Taxonomy" id="75299"/>
    <lineage>
        <taxon>Eukaryota</taxon>
        <taxon>Metazoa</taxon>
        <taxon>Ecdysozoa</taxon>
        <taxon>Nematoda</taxon>
        <taxon>Chromadorea</taxon>
        <taxon>Rhabditida</taxon>
        <taxon>Spirurina</taxon>
        <taxon>Gnathostomatomorpha</taxon>
        <taxon>Gnathostomatoidea</taxon>
        <taxon>Gnathostomatidae</taxon>
        <taxon>Gnathostoma</taxon>
    </lineage>
</organism>
<protein>
    <recommendedName>
        <fullName evidence="5">Secreted protein</fullName>
    </recommendedName>
</protein>
<dbReference type="AlphaFoldDB" id="A0ABD6E963"/>
<comment type="caution">
    <text evidence="3">The sequence shown here is derived from an EMBL/GenBank/DDBJ whole genome shotgun (WGS) entry which is preliminary data.</text>
</comment>
<reference evidence="3 4" key="1">
    <citation type="submission" date="2024-08" db="EMBL/GenBank/DDBJ databases">
        <title>Gnathostoma spinigerum genome.</title>
        <authorList>
            <person name="Gonzalez-Bertolin B."/>
            <person name="Monzon S."/>
            <person name="Zaballos A."/>
            <person name="Jimenez P."/>
            <person name="Dekumyoy P."/>
            <person name="Varona S."/>
            <person name="Cuesta I."/>
            <person name="Sumanam S."/>
            <person name="Adisakwattana P."/>
            <person name="Gasser R.B."/>
            <person name="Hernandez-Gonzalez A."/>
            <person name="Young N.D."/>
            <person name="Perteguer M.J."/>
        </authorList>
    </citation>
    <scope>NUCLEOTIDE SEQUENCE [LARGE SCALE GENOMIC DNA]</scope>
    <source>
        <strain evidence="3">AL3</strain>
        <tissue evidence="3">Liver</tissue>
    </source>
</reference>
<feature type="compositionally biased region" description="Polar residues" evidence="1">
    <location>
        <begin position="68"/>
        <end position="90"/>
    </location>
</feature>
<evidence type="ECO:0000256" key="2">
    <source>
        <dbReference type="SAM" id="SignalP"/>
    </source>
</evidence>
<evidence type="ECO:0000313" key="3">
    <source>
        <dbReference type="EMBL" id="MFH4976161.1"/>
    </source>
</evidence>
<dbReference type="EMBL" id="JBGFUD010001352">
    <property type="protein sequence ID" value="MFH4976161.1"/>
    <property type="molecule type" value="Genomic_DNA"/>
</dbReference>
<dbReference type="Proteomes" id="UP001608902">
    <property type="component" value="Unassembled WGS sequence"/>
</dbReference>